<proteinExistence type="predicted"/>
<protein>
    <submittedName>
        <fullName evidence="1">Uncharacterized protein</fullName>
    </submittedName>
</protein>
<dbReference type="EMBL" id="CP114040">
    <property type="protein sequence ID" value="WAS99243.1"/>
    <property type="molecule type" value="Genomic_DNA"/>
</dbReference>
<gene>
    <name evidence="1" type="ORF">O0S08_24205</name>
</gene>
<keyword evidence="2" id="KW-1185">Reference proteome</keyword>
<dbReference type="RefSeq" id="WP_269041604.1">
    <property type="nucleotide sequence ID" value="NZ_CP114040.1"/>
</dbReference>
<name>A0ABY7HJF2_9BACT</name>
<dbReference type="Proteomes" id="UP001164459">
    <property type="component" value="Chromosome"/>
</dbReference>
<sequence>MAATSFFRDDALLVAALVSWTADYDSEGTPAEWAKAIVNTKDDEESLVMFSIGGALWSATAWA</sequence>
<reference evidence="1" key="1">
    <citation type="submission" date="2022-11" db="EMBL/GenBank/DDBJ databases">
        <title>Minimal conservation of predation-associated metabolite biosynthetic gene clusters underscores biosynthetic potential of Myxococcota including descriptions for ten novel species: Archangium lansinium sp. nov., Myxococcus landrumus sp. nov., Nannocystis bai.</title>
        <authorList>
            <person name="Ahearne A."/>
            <person name="Stevens C."/>
            <person name="Dowd S."/>
        </authorList>
    </citation>
    <scope>NUCLEOTIDE SEQUENCE</scope>
    <source>
        <strain evidence="1">Fl3</strain>
    </source>
</reference>
<evidence type="ECO:0000313" key="1">
    <source>
        <dbReference type="EMBL" id="WAS99243.1"/>
    </source>
</evidence>
<accession>A0ABY7HJF2</accession>
<evidence type="ECO:0000313" key="2">
    <source>
        <dbReference type="Proteomes" id="UP001164459"/>
    </source>
</evidence>
<organism evidence="1 2">
    <name type="scientific">Nannocystis punicea</name>
    <dbReference type="NCBI Taxonomy" id="2995304"/>
    <lineage>
        <taxon>Bacteria</taxon>
        <taxon>Pseudomonadati</taxon>
        <taxon>Myxococcota</taxon>
        <taxon>Polyangia</taxon>
        <taxon>Nannocystales</taxon>
        <taxon>Nannocystaceae</taxon>
        <taxon>Nannocystis</taxon>
    </lineage>
</organism>